<proteinExistence type="predicted"/>
<name>A0A164IJV3_9CRUS</name>
<accession>A0A164IJV3</accession>
<organism evidence="1 2">
    <name type="scientific">Daphnia magna</name>
    <dbReference type="NCBI Taxonomy" id="35525"/>
    <lineage>
        <taxon>Eukaryota</taxon>
        <taxon>Metazoa</taxon>
        <taxon>Ecdysozoa</taxon>
        <taxon>Arthropoda</taxon>
        <taxon>Crustacea</taxon>
        <taxon>Branchiopoda</taxon>
        <taxon>Diplostraca</taxon>
        <taxon>Cladocera</taxon>
        <taxon>Anomopoda</taxon>
        <taxon>Daphniidae</taxon>
        <taxon>Daphnia</taxon>
    </lineage>
</organism>
<dbReference type="EMBL" id="LRGB01007100">
    <property type="protein sequence ID" value="KZS01335.1"/>
    <property type="molecule type" value="Genomic_DNA"/>
</dbReference>
<protein>
    <submittedName>
        <fullName evidence="1">Uncharacterized protein</fullName>
    </submittedName>
</protein>
<sequence>MGNSFERSHHELFIFSRYRLTLFNSNKFNFPATLLIVLSHSFHLSRNVLFIKIQ</sequence>
<evidence type="ECO:0000313" key="2">
    <source>
        <dbReference type="Proteomes" id="UP000076858"/>
    </source>
</evidence>
<reference evidence="1 2" key="1">
    <citation type="submission" date="2016-03" db="EMBL/GenBank/DDBJ databases">
        <title>EvidentialGene: Evidence-directed Construction of Genes on Genomes.</title>
        <authorList>
            <person name="Gilbert D.G."/>
            <person name="Choi J.-H."/>
            <person name="Mockaitis K."/>
            <person name="Colbourne J."/>
            <person name="Pfrender M."/>
        </authorList>
    </citation>
    <scope>NUCLEOTIDE SEQUENCE [LARGE SCALE GENOMIC DNA]</scope>
    <source>
        <strain evidence="1 2">Xinb3</strain>
        <tissue evidence="1">Complete organism</tissue>
    </source>
</reference>
<dbReference type="Proteomes" id="UP000076858">
    <property type="component" value="Unassembled WGS sequence"/>
</dbReference>
<dbReference type="AlphaFoldDB" id="A0A164IJV3"/>
<keyword evidence="2" id="KW-1185">Reference proteome</keyword>
<comment type="caution">
    <text evidence="1">The sequence shown here is derived from an EMBL/GenBank/DDBJ whole genome shotgun (WGS) entry which is preliminary data.</text>
</comment>
<evidence type="ECO:0000313" key="1">
    <source>
        <dbReference type="EMBL" id="KZS01335.1"/>
    </source>
</evidence>
<gene>
    <name evidence="1" type="ORF">APZ42_002044</name>
</gene>